<evidence type="ECO:0000256" key="1">
    <source>
        <dbReference type="ARBA" id="ARBA00005125"/>
    </source>
</evidence>
<dbReference type="EMBL" id="JAHXRI010000006">
    <property type="protein sequence ID" value="MBZ1350105.1"/>
    <property type="molecule type" value="Genomic_DNA"/>
</dbReference>
<dbReference type="InterPro" id="IPR001509">
    <property type="entry name" value="Epimerase_deHydtase"/>
</dbReference>
<evidence type="ECO:0000259" key="3">
    <source>
        <dbReference type="Pfam" id="PF01370"/>
    </source>
</evidence>
<evidence type="ECO:0000256" key="2">
    <source>
        <dbReference type="ARBA" id="ARBA00007637"/>
    </source>
</evidence>
<dbReference type="InterPro" id="IPR036291">
    <property type="entry name" value="NAD(P)-bd_dom_sf"/>
</dbReference>
<evidence type="ECO:0000313" key="4">
    <source>
        <dbReference type="EMBL" id="MBZ1350105.1"/>
    </source>
</evidence>
<organism evidence="4 5">
    <name type="scientific">Zwartia hollandica</name>
    <dbReference type="NCBI Taxonomy" id="324606"/>
    <lineage>
        <taxon>Bacteria</taxon>
        <taxon>Pseudomonadati</taxon>
        <taxon>Pseudomonadota</taxon>
        <taxon>Betaproteobacteria</taxon>
        <taxon>Burkholderiales</taxon>
        <taxon>Alcaligenaceae</taxon>
        <taxon>Zwartia</taxon>
    </lineage>
</organism>
<accession>A0A953T284</accession>
<dbReference type="AlphaFoldDB" id="A0A953T284"/>
<comment type="pathway">
    <text evidence="1">Bacterial outer membrane biogenesis; LPS O-antigen biosynthesis.</text>
</comment>
<comment type="caution">
    <text evidence="4">The sequence shown here is derived from an EMBL/GenBank/DDBJ whole genome shotgun (WGS) entry which is preliminary data.</text>
</comment>
<comment type="similarity">
    <text evidence="2">Belongs to the NAD(P)-dependent epimerase/dehydratase family.</text>
</comment>
<feature type="domain" description="NAD-dependent epimerase/dehydratase" evidence="3">
    <location>
        <begin position="4"/>
        <end position="225"/>
    </location>
</feature>
<gene>
    <name evidence="4" type="ORF">KZZ10_05560</name>
</gene>
<dbReference type="RefSeq" id="WP_259660501.1">
    <property type="nucleotide sequence ID" value="NZ_JAHXRI010000006.1"/>
</dbReference>
<name>A0A953T284_9BURK</name>
<protein>
    <submittedName>
        <fullName evidence="4">SDR family oxidoreductase</fullName>
    </submittedName>
</protein>
<sequence length="317" mass="34662">MDTVLVTGANGFIGSAILTKLQLNQQYRVRVAVRQSSRPYPDDIHVYDGLELALNTDWTSALSSVDVVIHCAARAHLLRDTSADPLADFRRVNTEGTLTLAFQAAQAGVKRFIFLSSLGVNGAETTSQPFTASDIPSPHSPYAQSKLEAEVALLKLAQRTGMSVVIVRPPLVYGPNAPGNFGALCRLVQKGLPLPLGWINNRRSFISVDNLVDLICRCIDHPNAVNQVLLASDGEDLSTTELLKKMGVAFEQRLLLVPMPVPVLKLGAQLLGKSKQAQQLLGSLQVDIEKTKLMLDWRPPFSVEQGLRKTAEYWQKA</sequence>
<keyword evidence="5" id="KW-1185">Reference proteome</keyword>
<dbReference type="CDD" id="cd05232">
    <property type="entry name" value="UDP_G4E_4_SDR_e"/>
    <property type="match status" value="1"/>
</dbReference>
<dbReference type="Pfam" id="PF01370">
    <property type="entry name" value="Epimerase"/>
    <property type="match status" value="1"/>
</dbReference>
<dbReference type="PANTHER" id="PTHR43000">
    <property type="entry name" value="DTDP-D-GLUCOSE 4,6-DEHYDRATASE-RELATED"/>
    <property type="match status" value="1"/>
</dbReference>
<evidence type="ECO:0000313" key="5">
    <source>
        <dbReference type="Proteomes" id="UP000739565"/>
    </source>
</evidence>
<reference evidence="4" key="1">
    <citation type="submission" date="2021-07" db="EMBL/GenBank/DDBJ databases">
        <title>New genus and species of the family Alcaligenaceae.</title>
        <authorList>
            <person name="Hahn M.W."/>
        </authorList>
    </citation>
    <scope>NUCLEOTIDE SEQUENCE</scope>
    <source>
        <strain evidence="4">LF4-65</strain>
    </source>
</reference>
<dbReference type="Proteomes" id="UP000739565">
    <property type="component" value="Unassembled WGS sequence"/>
</dbReference>
<proteinExistence type="inferred from homology"/>
<dbReference type="Gene3D" id="3.40.50.720">
    <property type="entry name" value="NAD(P)-binding Rossmann-like Domain"/>
    <property type="match status" value="1"/>
</dbReference>
<dbReference type="SUPFAM" id="SSF51735">
    <property type="entry name" value="NAD(P)-binding Rossmann-fold domains"/>
    <property type="match status" value="1"/>
</dbReference>